<evidence type="ECO:0000256" key="2">
    <source>
        <dbReference type="ARBA" id="ARBA00022723"/>
    </source>
</evidence>
<dbReference type="GO" id="GO:0004497">
    <property type="term" value="F:monooxygenase activity"/>
    <property type="evidence" value="ECO:0007669"/>
    <property type="project" value="UniProtKB-ARBA"/>
</dbReference>
<dbReference type="OrthoDB" id="9802613at2"/>
<dbReference type="PANTHER" id="PTHR10134">
    <property type="entry name" value="CYTOCHROME B-C1 COMPLEX SUBUNIT RIESKE, MITOCHONDRIAL"/>
    <property type="match status" value="1"/>
</dbReference>
<dbReference type="PROSITE" id="PS51318">
    <property type="entry name" value="TAT"/>
    <property type="match status" value="1"/>
</dbReference>
<reference evidence="9 10" key="1">
    <citation type="submission" date="2019-11" db="EMBL/GenBank/DDBJ databases">
        <title>Genome sequences of 17 halophilic strains isolated from different environments.</title>
        <authorList>
            <person name="Furrow R.E."/>
        </authorList>
    </citation>
    <scope>NUCLEOTIDE SEQUENCE [LARGE SCALE GENOMIC DNA]</scope>
    <source>
        <strain evidence="9 10">22514_16_FS</strain>
    </source>
</reference>
<dbReference type="InterPro" id="IPR006311">
    <property type="entry name" value="TAT_signal"/>
</dbReference>
<evidence type="ECO:0000256" key="6">
    <source>
        <dbReference type="SAM" id="MobiDB-lite"/>
    </source>
</evidence>
<name>A0A6I5A283_9BACI</name>
<keyword evidence="2" id="KW-0479">Metal-binding</keyword>
<feature type="transmembrane region" description="Helical" evidence="7">
    <location>
        <begin position="40"/>
        <end position="61"/>
    </location>
</feature>
<evidence type="ECO:0000256" key="3">
    <source>
        <dbReference type="ARBA" id="ARBA00023004"/>
    </source>
</evidence>
<evidence type="ECO:0000259" key="8">
    <source>
        <dbReference type="PROSITE" id="PS51296"/>
    </source>
</evidence>
<dbReference type="GO" id="GO:0016705">
    <property type="term" value="F:oxidoreductase activity, acting on paired donors, with incorporation or reduction of molecular oxygen"/>
    <property type="evidence" value="ECO:0007669"/>
    <property type="project" value="UniProtKB-ARBA"/>
</dbReference>
<dbReference type="InterPro" id="IPR036922">
    <property type="entry name" value="Rieske_2Fe-2S_sf"/>
</dbReference>
<dbReference type="Proteomes" id="UP000468638">
    <property type="component" value="Unassembled WGS sequence"/>
</dbReference>
<keyword evidence="7" id="KW-0472">Membrane</keyword>
<dbReference type="GO" id="GO:0046872">
    <property type="term" value="F:metal ion binding"/>
    <property type="evidence" value="ECO:0007669"/>
    <property type="project" value="UniProtKB-KW"/>
</dbReference>
<dbReference type="GO" id="GO:0051537">
    <property type="term" value="F:2 iron, 2 sulfur cluster binding"/>
    <property type="evidence" value="ECO:0007669"/>
    <property type="project" value="UniProtKB-KW"/>
</dbReference>
<dbReference type="InterPro" id="IPR017941">
    <property type="entry name" value="Rieske_2Fe-2S"/>
</dbReference>
<accession>A0A6I5A283</accession>
<gene>
    <name evidence="9" type="ORF">GLW05_13930</name>
</gene>
<keyword evidence="7" id="KW-1133">Transmembrane helix</keyword>
<feature type="region of interest" description="Disordered" evidence="6">
    <location>
        <begin position="1"/>
        <end position="22"/>
    </location>
</feature>
<dbReference type="Pfam" id="PF00355">
    <property type="entry name" value="Rieske"/>
    <property type="match status" value="1"/>
</dbReference>
<dbReference type="SUPFAM" id="SSF50022">
    <property type="entry name" value="ISP domain"/>
    <property type="match status" value="1"/>
</dbReference>
<keyword evidence="4" id="KW-0411">Iron-sulfur</keyword>
<evidence type="ECO:0000313" key="9">
    <source>
        <dbReference type="EMBL" id="MYL34692.1"/>
    </source>
</evidence>
<dbReference type="EMBL" id="WMEQ01000011">
    <property type="protein sequence ID" value="MYL34692.1"/>
    <property type="molecule type" value="Genomic_DNA"/>
</dbReference>
<evidence type="ECO:0000313" key="10">
    <source>
        <dbReference type="Proteomes" id="UP000468638"/>
    </source>
</evidence>
<comment type="caution">
    <text evidence="9">The sequence shown here is derived from an EMBL/GenBank/DDBJ whole genome shotgun (WGS) entry which is preliminary data.</text>
</comment>
<dbReference type="AlphaFoldDB" id="A0A6I5A283"/>
<dbReference type="InterPro" id="IPR014349">
    <property type="entry name" value="Rieske_Fe-S_prot"/>
</dbReference>
<proteinExistence type="predicted"/>
<evidence type="ECO:0000256" key="1">
    <source>
        <dbReference type="ARBA" id="ARBA00022714"/>
    </source>
</evidence>
<evidence type="ECO:0000256" key="4">
    <source>
        <dbReference type="ARBA" id="ARBA00023014"/>
    </source>
</evidence>
<evidence type="ECO:0000256" key="7">
    <source>
        <dbReference type="SAM" id="Phobius"/>
    </source>
</evidence>
<protein>
    <submittedName>
        <fullName evidence="9">Rieske 2Fe-2S domain-containing protein</fullName>
    </submittedName>
</protein>
<keyword evidence="5" id="KW-1015">Disulfide bond</keyword>
<evidence type="ECO:0000256" key="5">
    <source>
        <dbReference type="ARBA" id="ARBA00023157"/>
    </source>
</evidence>
<feature type="domain" description="Rieske" evidence="8">
    <location>
        <begin position="75"/>
        <end position="172"/>
    </location>
</feature>
<dbReference type="PROSITE" id="PS51296">
    <property type="entry name" value="RIESKE"/>
    <property type="match status" value="1"/>
</dbReference>
<dbReference type="RefSeq" id="WP_160847105.1">
    <property type="nucleotide sequence ID" value="NZ_WMEQ01000011.1"/>
</dbReference>
<sequence length="180" mass="20413">MVDEKNNQNQRQNQRKADDDMINLVDNLNRSEDLRFNRRAFLKSAVGASLTLGIATLPFSIKAMMDDREEDSEKVEIGKLSELPKGESLEFHYPTDSEPALLVHTKNGELKAYNNKCTHLQCPVFYEKKEEVLLCPCHRGFFNVDSGQPMAGPPQRELPKILLEVKGDVVYAVGREVRHG</sequence>
<dbReference type="Gene3D" id="2.102.10.10">
    <property type="entry name" value="Rieske [2Fe-2S] iron-sulphur domain"/>
    <property type="match status" value="1"/>
</dbReference>
<organism evidence="9 10">
    <name type="scientific">Pontibacillus yanchengensis</name>
    <dbReference type="NCBI Taxonomy" id="462910"/>
    <lineage>
        <taxon>Bacteria</taxon>
        <taxon>Bacillati</taxon>
        <taxon>Bacillota</taxon>
        <taxon>Bacilli</taxon>
        <taxon>Bacillales</taxon>
        <taxon>Bacillaceae</taxon>
        <taxon>Pontibacillus</taxon>
    </lineage>
</organism>
<keyword evidence="7" id="KW-0812">Transmembrane</keyword>
<keyword evidence="1" id="KW-0001">2Fe-2S</keyword>
<keyword evidence="3" id="KW-0408">Iron</keyword>